<reference evidence="15 16" key="1">
    <citation type="submission" date="2016-08" db="EMBL/GenBank/DDBJ databases">
        <authorList>
            <person name="Seilhamer J.J."/>
        </authorList>
    </citation>
    <scope>NUCLEOTIDE SEQUENCE [LARGE SCALE GENOMIC DNA]</scope>
    <source>
        <strain evidence="15 16">A37T2</strain>
    </source>
</reference>
<keyword evidence="7 13" id="KW-0808">Transferase</keyword>
<dbReference type="AlphaFoldDB" id="A0A1C4FPT4"/>
<evidence type="ECO:0000259" key="14">
    <source>
        <dbReference type="PROSITE" id="PS50052"/>
    </source>
</evidence>
<dbReference type="HAMAP" id="MF_00328">
    <property type="entry name" value="Guanylate_kinase"/>
    <property type="match status" value="1"/>
</dbReference>
<dbReference type="Gene3D" id="3.40.50.300">
    <property type="entry name" value="P-loop containing nucleotide triphosphate hydrolases"/>
    <property type="match status" value="1"/>
</dbReference>
<keyword evidence="9 13" id="KW-0418">Kinase</keyword>
<dbReference type="InterPro" id="IPR008145">
    <property type="entry name" value="GK/Ca_channel_bsu"/>
</dbReference>
<dbReference type="STRING" id="1335309.GA0116948_11623"/>
<evidence type="ECO:0000313" key="16">
    <source>
        <dbReference type="Proteomes" id="UP000242818"/>
    </source>
</evidence>
<evidence type="ECO:0000256" key="6">
    <source>
        <dbReference type="ARBA" id="ARBA00022490"/>
    </source>
</evidence>
<dbReference type="Pfam" id="PF00625">
    <property type="entry name" value="Guanylate_kin"/>
    <property type="match status" value="1"/>
</dbReference>
<feature type="domain" description="Guanylate kinase-like" evidence="14">
    <location>
        <begin position="5"/>
        <end position="185"/>
    </location>
</feature>
<dbReference type="Gene3D" id="3.30.63.10">
    <property type="entry name" value="Guanylate Kinase phosphate binding domain"/>
    <property type="match status" value="1"/>
</dbReference>
<dbReference type="FunFam" id="3.30.63.10:FF:000005">
    <property type="entry name" value="Guanylate kinase"/>
    <property type="match status" value="1"/>
</dbReference>
<evidence type="ECO:0000256" key="4">
    <source>
        <dbReference type="ARBA" id="ARBA00012961"/>
    </source>
</evidence>
<evidence type="ECO:0000256" key="2">
    <source>
        <dbReference type="ARBA" id="ARBA00004496"/>
    </source>
</evidence>
<keyword evidence="8 13" id="KW-0547">Nucleotide-binding</keyword>
<keyword evidence="10 13" id="KW-0067">ATP-binding</keyword>
<evidence type="ECO:0000256" key="1">
    <source>
        <dbReference type="ARBA" id="ARBA00003531"/>
    </source>
</evidence>
<dbReference type="PANTHER" id="PTHR23117">
    <property type="entry name" value="GUANYLATE KINASE-RELATED"/>
    <property type="match status" value="1"/>
</dbReference>
<comment type="subcellular location">
    <subcellularLocation>
        <location evidence="2 13">Cytoplasm</location>
    </subcellularLocation>
</comment>
<evidence type="ECO:0000256" key="11">
    <source>
        <dbReference type="ARBA" id="ARBA00030128"/>
    </source>
</evidence>
<comment type="function">
    <text evidence="1 13">Essential for recycling GMP and indirectly, cGMP.</text>
</comment>
<dbReference type="Proteomes" id="UP000242818">
    <property type="component" value="Unassembled WGS sequence"/>
</dbReference>
<dbReference type="RefSeq" id="WP_089714728.1">
    <property type="nucleotide sequence ID" value="NZ_FMAR01000016.1"/>
</dbReference>
<gene>
    <name evidence="13" type="primary">gmk</name>
    <name evidence="15" type="ORF">GA0116948_11623</name>
</gene>
<dbReference type="PANTHER" id="PTHR23117:SF13">
    <property type="entry name" value="GUANYLATE KINASE"/>
    <property type="match status" value="1"/>
</dbReference>
<dbReference type="NCBIfam" id="TIGR03263">
    <property type="entry name" value="guanyl_kin"/>
    <property type="match status" value="1"/>
</dbReference>
<dbReference type="InterPro" id="IPR027417">
    <property type="entry name" value="P-loop_NTPase"/>
</dbReference>
<evidence type="ECO:0000313" key="15">
    <source>
        <dbReference type="EMBL" id="SCC57978.1"/>
    </source>
</evidence>
<dbReference type="GO" id="GO:0005829">
    <property type="term" value="C:cytosol"/>
    <property type="evidence" value="ECO:0007669"/>
    <property type="project" value="TreeGrafter"/>
</dbReference>
<sequence length="189" mass="21529">MDSKNKIIIITAPSGAGKTTIVKKLLAAMPQLAFSVSAATRPARENEVHGRDYYFMSTEEFQHRIDLNEFAEYEMVYAGKYYGTLKSELQRIWNEHRIPMVDIDVKGALSIKDKYHTQALTIFIQPPSIEALAARLGSRGTEDQASLEERLGKARYELSFSHEFDNIVVNDELEHAYQEVKALIEKFLV</sequence>
<organism evidence="15 16">
    <name type="scientific">Chitinophaga costaii</name>
    <dbReference type="NCBI Taxonomy" id="1335309"/>
    <lineage>
        <taxon>Bacteria</taxon>
        <taxon>Pseudomonadati</taxon>
        <taxon>Bacteroidota</taxon>
        <taxon>Chitinophagia</taxon>
        <taxon>Chitinophagales</taxon>
        <taxon>Chitinophagaceae</taxon>
        <taxon>Chitinophaga</taxon>
    </lineage>
</organism>
<accession>A0A1C4FPT4</accession>
<evidence type="ECO:0000256" key="12">
    <source>
        <dbReference type="ARBA" id="ARBA00048594"/>
    </source>
</evidence>
<dbReference type="InterPro" id="IPR008144">
    <property type="entry name" value="Guanylate_kin-like_dom"/>
</dbReference>
<evidence type="ECO:0000256" key="13">
    <source>
        <dbReference type="HAMAP-Rule" id="MF_00328"/>
    </source>
</evidence>
<protein>
    <recommendedName>
        <fullName evidence="5 13">Guanylate kinase</fullName>
        <ecNumber evidence="4 13">2.7.4.8</ecNumber>
    </recommendedName>
    <alternativeName>
        <fullName evidence="11 13">GMP kinase</fullName>
    </alternativeName>
</protein>
<proteinExistence type="inferred from homology"/>
<dbReference type="SUPFAM" id="SSF52540">
    <property type="entry name" value="P-loop containing nucleoside triphosphate hydrolases"/>
    <property type="match status" value="1"/>
</dbReference>
<evidence type="ECO:0000256" key="7">
    <source>
        <dbReference type="ARBA" id="ARBA00022679"/>
    </source>
</evidence>
<dbReference type="GO" id="GO:0004385">
    <property type="term" value="F:GMP kinase activity"/>
    <property type="evidence" value="ECO:0007669"/>
    <property type="project" value="UniProtKB-UniRule"/>
</dbReference>
<dbReference type="SMART" id="SM00072">
    <property type="entry name" value="GuKc"/>
    <property type="match status" value="1"/>
</dbReference>
<evidence type="ECO:0000256" key="9">
    <source>
        <dbReference type="ARBA" id="ARBA00022777"/>
    </source>
</evidence>
<dbReference type="CDD" id="cd00071">
    <property type="entry name" value="GMPK"/>
    <property type="match status" value="1"/>
</dbReference>
<dbReference type="GO" id="GO:0005524">
    <property type="term" value="F:ATP binding"/>
    <property type="evidence" value="ECO:0007669"/>
    <property type="project" value="UniProtKB-UniRule"/>
</dbReference>
<dbReference type="PROSITE" id="PS50052">
    <property type="entry name" value="GUANYLATE_KINASE_2"/>
    <property type="match status" value="1"/>
</dbReference>
<keyword evidence="16" id="KW-1185">Reference proteome</keyword>
<dbReference type="EMBL" id="FMAR01000016">
    <property type="protein sequence ID" value="SCC57978.1"/>
    <property type="molecule type" value="Genomic_DNA"/>
</dbReference>
<name>A0A1C4FPT4_9BACT</name>
<evidence type="ECO:0000256" key="5">
    <source>
        <dbReference type="ARBA" id="ARBA00016296"/>
    </source>
</evidence>
<comment type="similarity">
    <text evidence="3 13">Belongs to the guanylate kinase family.</text>
</comment>
<dbReference type="InterPro" id="IPR017665">
    <property type="entry name" value="Guanylate_kinase"/>
</dbReference>
<keyword evidence="6 13" id="KW-0963">Cytoplasm</keyword>
<comment type="catalytic activity">
    <reaction evidence="12 13">
        <text>GMP + ATP = GDP + ADP</text>
        <dbReference type="Rhea" id="RHEA:20780"/>
        <dbReference type="ChEBI" id="CHEBI:30616"/>
        <dbReference type="ChEBI" id="CHEBI:58115"/>
        <dbReference type="ChEBI" id="CHEBI:58189"/>
        <dbReference type="ChEBI" id="CHEBI:456216"/>
        <dbReference type="EC" id="2.7.4.8"/>
    </reaction>
</comment>
<dbReference type="OrthoDB" id="9808150at2"/>
<evidence type="ECO:0000256" key="8">
    <source>
        <dbReference type="ARBA" id="ARBA00022741"/>
    </source>
</evidence>
<feature type="binding site" evidence="13">
    <location>
        <begin position="12"/>
        <end position="19"/>
    </location>
    <ligand>
        <name>ATP</name>
        <dbReference type="ChEBI" id="CHEBI:30616"/>
    </ligand>
</feature>
<evidence type="ECO:0000256" key="3">
    <source>
        <dbReference type="ARBA" id="ARBA00005790"/>
    </source>
</evidence>
<dbReference type="EC" id="2.7.4.8" evidence="4 13"/>
<evidence type="ECO:0000256" key="10">
    <source>
        <dbReference type="ARBA" id="ARBA00022840"/>
    </source>
</evidence>